<dbReference type="Gene3D" id="2.10.109.10">
    <property type="entry name" value="Umud Fragment, subunit A"/>
    <property type="match status" value="2"/>
</dbReference>
<dbReference type="STRING" id="547042.BACCOPRO_00238"/>
<reference evidence="5 6" key="1">
    <citation type="submission" date="2008-12" db="EMBL/GenBank/DDBJ databases">
        <authorList>
            <person name="Fulton L."/>
            <person name="Clifton S."/>
            <person name="Fulton B."/>
            <person name="Xu J."/>
            <person name="Minx P."/>
            <person name="Pepin K.H."/>
            <person name="Johnson M."/>
            <person name="Bhonagiri V."/>
            <person name="Nash W.E."/>
            <person name="Mardis E.R."/>
            <person name="Wilson R.K."/>
        </authorList>
    </citation>
    <scope>NUCLEOTIDE SEQUENCE [LARGE SCALE GENOMIC DNA]</scope>
    <source>
        <strain evidence="5 6">DSM 18228</strain>
    </source>
</reference>
<accession>S0F4N4</accession>
<evidence type="ECO:0000313" key="6">
    <source>
        <dbReference type="Proteomes" id="UP000014073"/>
    </source>
</evidence>
<dbReference type="NCBIfam" id="TIGR02227">
    <property type="entry name" value="sigpep_I_bact"/>
    <property type="match status" value="1"/>
</dbReference>
<dbReference type="AlphaFoldDB" id="S0F4N4"/>
<proteinExistence type="inferred from homology"/>
<dbReference type="GO" id="GO:0006465">
    <property type="term" value="P:signal peptide processing"/>
    <property type="evidence" value="ECO:0007669"/>
    <property type="project" value="InterPro"/>
</dbReference>
<comment type="catalytic activity">
    <reaction evidence="3">
        <text>Cleavage of hydrophobic, N-terminal signal or leader sequences from secreted and periplasmic proteins.</text>
        <dbReference type="EC" id="3.4.21.89"/>
    </reaction>
</comment>
<dbReference type="PANTHER" id="PTHR43390:SF1">
    <property type="entry name" value="CHLOROPLAST PROCESSING PEPTIDASE"/>
    <property type="match status" value="1"/>
</dbReference>
<evidence type="ECO:0000256" key="2">
    <source>
        <dbReference type="ARBA" id="ARBA00019232"/>
    </source>
</evidence>
<dbReference type="Proteomes" id="UP000014073">
    <property type="component" value="Unassembled WGS sequence"/>
</dbReference>
<dbReference type="GO" id="GO:0016020">
    <property type="term" value="C:membrane"/>
    <property type="evidence" value="ECO:0007669"/>
    <property type="project" value="UniProtKB-SubCell"/>
</dbReference>
<comment type="subcellular location">
    <subcellularLocation>
        <location evidence="3">Membrane</location>
        <topology evidence="3">Single-pass type II membrane protein</topology>
    </subcellularLocation>
</comment>
<dbReference type="EC" id="3.4.21.89" evidence="3"/>
<dbReference type="RefSeq" id="WP_008140075.1">
    <property type="nucleotide sequence ID" value="NZ_EQ973631.1"/>
</dbReference>
<dbReference type="InterPro" id="IPR019533">
    <property type="entry name" value="Peptidase_S26"/>
</dbReference>
<evidence type="ECO:0000313" key="5">
    <source>
        <dbReference type="EMBL" id="EEF74770.1"/>
    </source>
</evidence>
<keyword evidence="3" id="KW-0812">Transmembrane</keyword>
<dbReference type="InterPro" id="IPR000223">
    <property type="entry name" value="Pept_S26A_signal_pept_1"/>
</dbReference>
<gene>
    <name evidence="5" type="primary">lepB</name>
    <name evidence="5" type="ORF">BACCOPRO_00238</name>
</gene>
<name>S0F4N4_9BACT</name>
<protein>
    <recommendedName>
        <fullName evidence="2 3">Signal peptidase I</fullName>
        <ecNumber evidence="3">3.4.21.89</ecNumber>
    </recommendedName>
</protein>
<keyword evidence="3" id="KW-1133">Transmembrane helix</keyword>
<dbReference type="EMBL" id="ACBW01000022">
    <property type="protein sequence ID" value="EEF74770.1"/>
    <property type="molecule type" value="Genomic_DNA"/>
</dbReference>
<keyword evidence="3" id="KW-0472">Membrane</keyword>
<keyword evidence="3 5" id="KW-0378">Hydrolase</keyword>
<dbReference type="GO" id="GO:0004252">
    <property type="term" value="F:serine-type endopeptidase activity"/>
    <property type="evidence" value="ECO:0007669"/>
    <property type="project" value="InterPro"/>
</dbReference>
<dbReference type="GO" id="GO:0009003">
    <property type="term" value="F:signal peptidase activity"/>
    <property type="evidence" value="ECO:0007669"/>
    <property type="project" value="UniProtKB-EC"/>
</dbReference>
<sequence>MRNGRWLVWLKAIGGALVAVLLVKTLFVTSCFIPSSGMENSLYQGEGVLVGKWSYGLRLPFPSLLGYHRLGASPVERGDIVLFNNPNPADSETGIEWREVFISRCVGLPGDTLSLNRALTVTGNQALSPDSKALYVYPSSSEDLMQAVLETLGLLPGNTLVSYTSDGGYVRSFSHYEFYLVSQKLEGRIPVVPLDSRISQETHPFVVPRKQVPVKVYPWNAVLLCNTIVRHEHKQAGVQGDTLYVEGRPVGEYTFSKDYYWMASNDPVNLSDSRLFGFVPEDHLIGRALRIWYPARKGRFLQRVQ</sequence>
<evidence type="ECO:0000259" key="4">
    <source>
        <dbReference type="Pfam" id="PF10502"/>
    </source>
</evidence>
<evidence type="ECO:0000256" key="3">
    <source>
        <dbReference type="RuleBase" id="RU362042"/>
    </source>
</evidence>
<dbReference type="GeneID" id="78406179"/>
<dbReference type="Pfam" id="PF10502">
    <property type="entry name" value="Peptidase_S26"/>
    <property type="match status" value="1"/>
</dbReference>
<comment type="caution">
    <text evidence="5">The sequence shown here is derived from an EMBL/GenBank/DDBJ whole genome shotgun (WGS) entry which is preliminary data.</text>
</comment>
<dbReference type="CDD" id="cd06530">
    <property type="entry name" value="S26_SPase_I"/>
    <property type="match status" value="1"/>
</dbReference>
<feature type="transmembrane region" description="Helical" evidence="3">
    <location>
        <begin position="7"/>
        <end position="27"/>
    </location>
</feature>
<feature type="domain" description="Peptidase S26" evidence="4">
    <location>
        <begin position="8"/>
        <end position="126"/>
    </location>
</feature>
<evidence type="ECO:0000256" key="1">
    <source>
        <dbReference type="ARBA" id="ARBA00009370"/>
    </source>
</evidence>
<keyword evidence="6" id="KW-1185">Reference proteome</keyword>
<comment type="similarity">
    <text evidence="1 3">Belongs to the peptidase S26 family.</text>
</comment>
<dbReference type="eggNOG" id="COG0681">
    <property type="taxonomic scope" value="Bacteria"/>
</dbReference>
<dbReference type="HOGENOM" id="CLU_028723_1_0_10"/>
<organism evidence="5 6">
    <name type="scientific">Phocaeicola coprophilus DSM 18228 = JCM 13818</name>
    <dbReference type="NCBI Taxonomy" id="547042"/>
    <lineage>
        <taxon>Bacteria</taxon>
        <taxon>Pseudomonadati</taxon>
        <taxon>Bacteroidota</taxon>
        <taxon>Bacteroidia</taxon>
        <taxon>Bacteroidales</taxon>
        <taxon>Bacteroidaceae</taxon>
        <taxon>Phocaeicola</taxon>
    </lineage>
</organism>
<dbReference type="SUPFAM" id="SSF51306">
    <property type="entry name" value="LexA/Signal peptidase"/>
    <property type="match status" value="1"/>
</dbReference>
<dbReference type="PANTHER" id="PTHR43390">
    <property type="entry name" value="SIGNAL PEPTIDASE I"/>
    <property type="match status" value="1"/>
</dbReference>
<keyword evidence="3" id="KW-0645">Protease</keyword>
<dbReference type="PRINTS" id="PR00727">
    <property type="entry name" value="LEADERPTASE"/>
</dbReference>
<dbReference type="InterPro" id="IPR036286">
    <property type="entry name" value="LexA/Signal_pep-like_sf"/>
</dbReference>